<evidence type="ECO:0000313" key="2">
    <source>
        <dbReference type="EMBL" id="KAG0650112.1"/>
    </source>
</evidence>
<feature type="compositionally biased region" description="Low complexity" evidence="1">
    <location>
        <begin position="80"/>
        <end position="99"/>
    </location>
</feature>
<organism evidence="2 3">
    <name type="scientific">Hyphodiscus hymeniophilus</name>
    <dbReference type="NCBI Taxonomy" id="353542"/>
    <lineage>
        <taxon>Eukaryota</taxon>
        <taxon>Fungi</taxon>
        <taxon>Dikarya</taxon>
        <taxon>Ascomycota</taxon>
        <taxon>Pezizomycotina</taxon>
        <taxon>Leotiomycetes</taxon>
        <taxon>Helotiales</taxon>
        <taxon>Hyphodiscaceae</taxon>
        <taxon>Hyphodiscus</taxon>
    </lineage>
</organism>
<feature type="compositionally biased region" description="Polar residues" evidence="1">
    <location>
        <begin position="100"/>
        <end position="124"/>
    </location>
</feature>
<feature type="compositionally biased region" description="Low complexity" evidence="1">
    <location>
        <begin position="1244"/>
        <end position="1271"/>
    </location>
</feature>
<proteinExistence type="predicted"/>
<feature type="compositionally biased region" description="Low complexity" evidence="1">
    <location>
        <begin position="1126"/>
        <end position="1136"/>
    </location>
</feature>
<evidence type="ECO:0000256" key="1">
    <source>
        <dbReference type="SAM" id="MobiDB-lite"/>
    </source>
</evidence>
<sequence>MLRGRYNATEVCATHPDVSEQPLNGSNANPNAATAAAQAFLKNQASNASLSSAAAAAALRSRPTTPTSVADVQTKRTIRRTGSTSSMGSSVAGSVSGSRPTSALQRKGSTGSMTERTFRDQSPSPAVPSALDAPPVPAIPKNIPSIPPKSHRRAASLESPQMRVASPPPNQATGRGSSLGPRSTAQPPRKAGQRITSLSSVQELTGVDRPDSRGSVNFSYPRGCSRPTSPVAQRWLTSPSTSRENPSRFNSPDSQNLIYDANSRRFVPAQQFYAMEYAADQRIQNAANKPVKKKNKVAPQQYTGTHLVDGTIGGRPRGTALDAMGAAATKPPKPAEQALLPAPAPVPAAPVEPIPTTPKKKKKKVVVASDSESDQGPFVPYSSADESDIQSNGFNTRAGALLAKKPSIVHEDREREEEEEAISTVKPGLTKLDTGARPISPAPHSPSAAGRGHGRGQATASAAFAQERQQTRSASQPAPYSPTTPAQAGGLTSSVRVQSVSPARTAHFAPTPDSLLVKHQPPARSISPRKSAMKRSNSPRGPPSPADDVSSDAGLGVDSSEVSNGSALHPDELALPRKKAVRVSFDESNVEVGQAAAPVVTDSPVVQSPQTKKSWFSSIGRSKKKDGSVDDDDEIMKPRPALPSFGSVRARKDNREQVEERALVKPAEPVETTQSLSSPALFTSSTGEIRETPLGQSNDYLVGAVISQDASSKNAANISKSREPLPPQVLSVEGSGYSSDTDSSVSGRTSPVGVAHDMKMGAEDQPTELETDPPTINDESRTPTPTEFGSHIDVPQIAVVQATPVLEHTEMGAWPDVVRMPGGWNGSSASDSGSVNNEPSAVVEHAFTDPTTPATVGIAEPTPSEVQPGAAVLGDIAAENTNAISAIMEEAEESDASVYSDAAEDLSDGDGDGFQSLNAVVESPIVPTAVPGFAIYTPPESPTVRTAKEKAYRSQLSKKSSEPDLDEGWEKAQEYWKGLTVEKKRQLEQEARDEAEAVDDSDSTIEAKPAPKPAPKPKTKRKVAAKRPPAEAPIILQSNPTERTYMIQPGSKAGVDGHTPVMRGSMRPEPQNTIDDTHIRKSMRGPGAMRGSLRNEDGQGKKNRPVSLPAPKAQQAPGKTHVRNLSAASAAAASNAARRDVAPKPAPALRRKGSADSDSSFKRARKSNEGSSMRRSMRGSVDERQQPPLQSSRFSIRSLSPAGSTRRPFSAGGAPTSSQTHMRNSLRSAAGPAPSMRAPKPEKSGLFQGFSLSSSTKPSPKPARPSSSRFADSSDEEDARPAFRSRFDDSDDSDNGMPAPRTGGFGAGTMRANAAVRGIPKRGGVQDGDSSDLADSDDEKKFPPGLKISKNNQNGSAPITGAQGTTLASGSLRRSGSGGKRLVVQRLRQCFMSILRRKKPDPTTKVRKSDAESAARRDTPLERSRSDLAFIKRQESYTSATAFGPSSPKLQKKPPSWPLVGDTAPQINGGDDARPFTADGSNGANGTTNGDTARPGLGTRRFTATGLGEVDLNGEKPRKKKKFGALRKMFRLDD</sequence>
<evidence type="ECO:0000313" key="3">
    <source>
        <dbReference type="Proteomes" id="UP000785200"/>
    </source>
</evidence>
<feature type="compositionally biased region" description="Polar residues" evidence="1">
    <location>
        <begin position="226"/>
        <end position="255"/>
    </location>
</feature>
<feature type="region of interest" description="Disordered" evidence="1">
    <location>
        <begin position="58"/>
        <end position="255"/>
    </location>
</feature>
<keyword evidence="3" id="KW-1185">Reference proteome</keyword>
<feature type="compositionally biased region" description="Pro residues" evidence="1">
    <location>
        <begin position="342"/>
        <end position="356"/>
    </location>
</feature>
<feature type="compositionally biased region" description="Polar residues" evidence="1">
    <location>
        <begin position="171"/>
        <end position="186"/>
    </location>
</feature>
<gene>
    <name evidence="2" type="ORF">D0Z07_2904</name>
</gene>
<feature type="region of interest" description="Disordered" evidence="1">
    <location>
        <begin position="286"/>
        <end position="574"/>
    </location>
</feature>
<feature type="compositionally biased region" description="Polar residues" evidence="1">
    <location>
        <begin position="1479"/>
        <end position="1491"/>
    </location>
</feature>
<name>A0A9P7AYC8_9HELO</name>
<feature type="compositionally biased region" description="Polar residues" evidence="1">
    <location>
        <begin position="1215"/>
        <end position="1227"/>
    </location>
</feature>
<feature type="compositionally biased region" description="Polar residues" evidence="1">
    <location>
        <begin position="1187"/>
        <end position="1203"/>
    </location>
</feature>
<feature type="compositionally biased region" description="Basic and acidic residues" evidence="1">
    <location>
        <begin position="1279"/>
        <end position="1288"/>
    </location>
</feature>
<protein>
    <submittedName>
        <fullName evidence="2">Uncharacterized protein</fullName>
    </submittedName>
</protein>
<accession>A0A9P7AYC8</accession>
<dbReference type="Proteomes" id="UP000785200">
    <property type="component" value="Unassembled WGS sequence"/>
</dbReference>
<reference evidence="2" key="1">
    <citation type="submission" date="2019-07" db="EMBL/GenBank/DDBJ databases">
        <title>Hyphodiscus hymeniophilus genome sequencing and assembly.</title>
        <authorList>
            <person name="Kramer G."/>
            <person name="Nodwell J."/>
        </authorList>
    </citation>
    <scope>NUCLEOTIDE SEQUENCE</scope>
    <source>
        <strain evidence="2">ATCC 34498</strain>
    </source>
</reference>
<feature type="compositionally biased region" description="Polar residues" evidence="1">
    <location>
        <begin position="604"/>
        <end position="620"/>
    </location>
</feature>
<feature type="compositionally biased region" description="Polar residues" evidence="1">
    <location>
        <begin position="671"/>
        <end position="687"/>
    </location>
</feature>
<dbReference type="OrthoDB" id="5423926at2759"/>
<feature type="region of interest" description="Disordered" evidence="1">
    <location>
        <begin position="602"/>
        <end position="695"/>
    </location>
</feature>
<feature type="compositionally biased region" description="Basic and acidic residues" evidence="1">
    <location>
        <begin position="1400"/>
        <end position="1435"/>
    </location>
</feature>
<feature type="compositionally biased region" description="Basic and acidic residues" evidence="1">
    <location>
        <begin position="650"/>
        <end position="663"/>
    </location>
</feature>
<comment type="caution">
    <text evidence="2">The sequence shown here is derived from an EMBL/GenBank/DDBJ whole genome shotgun (WGS) entry which is preliminary data.</text>
</comment>
<feature type="region of interest" description="Disordered" evidence="1">
    <location>
        <begin position="711"/>
        <end position="790"/>
    </location>
</feature>
<feature type="region of interest" description="Disordered" evidence="1">
    <location>
        <begin position="987"/>
        <end position="1519"/>
    </location>
</feature>
<dbReference type="EMBL" id="VNKQ01000006">
    <property type="protein sequence ID" value="KAG0650112.1"/>
    <property type="molecule type" value="Genomic_DNA"/>
</dbReference>
<feature type="compositionally biased region" description="Basic residues" evidence="1">
    <location>
        <begin position="1015"/>
        <end position="1025"/>
    </location>
</feature>
<feature type="compositionally biased region" description="Polar residues" evidence="1">
    <location>
        <begin position="1349"/>
        <end position="1366"/>
    </location>
</feature>
<feature type="compositionally biased region" description="Low complexity" evidence="1">
    <location>
        <begin position="734"/>
        <end position="750"/>
    </location>
</feature>
<feature type="compositionally biased region" description="Polar residues" evidence="1">
    <location>
        <begin position="194"/>
        <end position="203"/>
    </location>
</feature>
<feature type="compositionally biased region" description="Polar residues" evidence="1">
    <location>
        <begin position="467"/>
        <end position="502"/>
    </location>
</feature>